<name>A0ABY8ENQ2_MALFU</name>
<feature type="compositionally biased region" description="Low complexity" evidence="1">
    <location>
        <begin position="312"/>
        <end position="324"/>
    </location>
</feature>
<protein>
    <submittedName>
        <fullName evidence="2">Uncharacterized protein</fullName>
    </submittedName>
</protein>
<feature type="compositionally biased region" description="Low complexity" evidence="1">
    <location>
        <begin position="348"/>
        <end position="358"/>
    </location>
</feature>
<reference evidence="2 3" key="1">
    <citation type="journal article" date="2020" name="Elife">
        <title>Loss of centromere function drives karyotype evolution in closely related Malassezia species.</title>
        <authorList>
            <person name="Sankaranarayanan S.R."/>
            <person name="Ianiri G."/>
            <person name="Coelho M.A."/>
            <person name="Reza M.H."/>
            <person name="Thimmappa B.C."/>
            <person name="Ganguly P."/>
            <person name="Vadnala R.N."/>
            <person name="Sun S."/>
            <person name="Siddharthan R."/>
            <person name="Tellgren-Roth C."/>
            <person name="Dawson T.L."/>
            <person name="Heitman J."/>
            <person name="Sanyal K."/>
        </authorList>
    </citation>
    <scope>NUCLEOTIDE SEQUENCE [LARGE SCALE GENOMIC DNA]</scope>
    <source>
        <strain evidence="2">CBS14141</strain>
    </source>
</reference>
<feature type="compositionally biased region" description="Polar residues" evidence="1">
    <location>
        <begin position="600"/>
        <end position="610"/>
    </location>
</feature>
<feature type="compositionally biased region" description="Low complexity" evidence="1">
    <location>
        <begin position="482"/>
        <end position="493"/>
    </location>
</feature>
<dbReference type="EMBL" id="CP046234">
    <property type="protein sequence ID" value="WFD46620.1"/>
    <property type="molecule type" value="Genomic_DNA"/>
</dbReference>
<feature type="region of interest" description="Disordered" evidence="1">
    <location>
        <begin position="1293"/>
        <end position="1336"/>
    </location>
</feature>
<evidence type="ECO:0000313" key="3">
    <source>
        <dbReference type="Proteomes" id="UP000818624"/>
    </source>
</evidence>
<feature type="region of interest" description="Disordered" evidence="1">
    <location>
        <begin position="1355"/>
        <end position="1384"/>
    </location>
</feature>
<evidence type="ECO:0000313" key="2">
    <source>
        <dbReference type="EMBL" id="WFD46620.1"/>
    </source>
</evidence>
<feature type="compositionally biased region" description="Low complexity" evidence="1">
    <location>
        <begin position="890"/>
        <end position="902"/>
    </location>
</feature>
<feature type="region of interest" description="Disordered" evidence="1">
    <location>
        <begin position="922"/>
        <end position="1005"/>
    </location>
</feature>
<feature type="compositionally biased region" description="Low complexity" evidence="1">
    <location>
        <begin position="155"/>
        <end position="168"/>
    </location>
</feature>
<feature type="compositionally biased region" description="Polar residues" evidence="1">
    <location>
        <begin position="553"/>
        <end position="564"/>
    </location>
</feature>
<accession>A0ABY8ENQ2</accession>
<feature type="compositionally biased region" description="Polar residues" evidence="1">
    <location>
        <begin position="66"/>
        <end position="83"/>
    </location>
</feature>
<feature type="compositionally biased region" description="Polar residues" evidence="1">
    <location>
        <begin position="1460"/>
        <end position="1479"/>
    </location>
</feature>
<feature type="compositionally biased region" description="Polar residues" evidence="1">
    <location>
        <begin position="991"/>
        <end position="1005"/>
    </location>
</feature>
<sequence length="1479" mass="150910">MESPDQSDSFDRGLAAYAETPDLNVPYITSLAQAEQPSRRPRLSSPIPSADAQAMHDELAHESPLSADTSAQSDASRRNTLQRNRAIYRSRASPVHSDSSSTARSARLQRAGSKSLTASPTTSASVHSDRQSPDITAHTAYSTLSPSASRPSLDSPSVSRQSSTSTRPAGLGIEGLEWAARTQSTSTTPVVPPPAASRTGWPVAGTAPTSTPLPMAPTSAPLPHTPQKNVQGAAKTPPYTDPVSPASSYGGDASPPPEPSAPSLSAQRMHERFVSAPAPPPDTSVGQAASPPSAQRTPSDVHPTPRLGYTDAAAAMSPSPSPSAVHVNSVGGPALPTIQPLRIANQRSSLPYSSPVSSVRERSSPADTPSRARTAEVPSSPLAPATAPRAPHPLMSMPGRAAESKPMASVADAAPASAGPPAVSPVAPQLPRRASTPRTGTDMPGRATPTLRGTAGDAPSPRATPREAVSALEPATGRAEADPAAPAPADAARPVPPPPAPTSRPVPAPPVPASSRPVPAPPVAEPVARTAPVPASPRLPPRPLPSPAARTPQTHLAQRNTPDVSPTPPERGMPAPGRSTPQGPFAPAPETRPAAPDSPASEQETPTVANAAQLPAVPPSPAASHAVPTPVVPETPAVDHGVPIVTPAAALSPPPTTAGIESPAPPAAAVLSPVQATAADSKPVQATPAVPSSAPVPPAVPSKSPNMVPPSPAVPDKPAREAAAASVVSPSPAVPPKPAATHALPAVPLDAPAHEPPADRTASTPRAASSVTSTPYVGDGTPSIASSTPYVGGGTPSIASSTPYVGGGTPSLASSTPYVGGGTPSLPSSTPYMGGGAPSLPSSTPYVGGGTPSLPSATPRVDGTPSLPSSTPYVAGTPSVVSETPYVDGTPSLPSSTPRLPTQAPAQDYSALGLHLTVDDAQGGALRKSESSSSMVSSQSAYSDSGESEHSVAAPDTTVQRDVPEHSTPYLAQAETPAHPLPPAGAAELPSSRSTSGASEYTSPLQGLSDTFASAMADLGLDDDAPPVSGLADIAVAYREPTTDAAGMLRSTSTLASLLPPPEARASPSQAQALASLAPRAEERNVRMASTAKTSPAPAPAPSDAERSTSSPAAPKIEVYGYTIWWPTSFDASSNVNWDSTSSTQRCYLFARAASDLTERDTNLTRWMMQMRQVQPRAPEAMHEQIIQAQLAQHEAAIIEADGDTSVHSHITASTAQSAASELPLPANIPYPLLARSTKEHLHHPEAATPHLHHLHSAASLHTPHSARLDPHAAMRGAAGAAGAGWQRLQGAMPRVPSSTSFLGTLGRRNSRKLRDTPMVRPPATATPGSAAPSAAPALVGRTVQHRASHYDLGTPASVATRDGGGMTRTVSRQSEAASEPRFGLGIPGLGARMSEETRAAAPALLAGSLNLPPPPKPNPVFEASLKRVMDALPDLDEGTARTYLQRANGDDVRAVGEYMQSQGDAQRRSLFSRTPRTR</sequence>
<feature type="compositionally biased region" description="Polar residues" evidence="1">
    <location>
        <begin position="761"/>
        <end position="775"/>
    </location>
</feature>
<feature type="compositionally biased region" description="Polar residues" evidence="1">
    <location>
        <begin position="139"/>
        <end position="154"/>
    </location>
</feature>
<feature type="region of interest" description="Disordered" evidence="1">
    <location>
        <begin position="646"/>
        <end position="665"/>
    </location>
</feature>
<feature type="compositionally biased region" description="Low complexity" evidence="1">
    <location>
        <begin position="931"/>
        <end position="945"/>
    </location>
</feature>
<evidence type="ECO:0000256" key="1">
    <source>
        <dbReference type="SAM" id="MobiDB-lite"/>
    </source>
</evidence>
<feature type="region of interest" description="Disordered" evidence="1">
    <location>
        <begin position="674"/>
        <end position="791"/>
    </location>
</feature>
<dbReference type="Proteomes" id="UP000818624">
    <property type="component" value="Chromosome 1"/>
</dbReference>
<feature type="compositionally biased region" description="Polar residues" evidence="1">
    <location>
        <begin position="284"/>
        <end position="298"/>
    </location>
</feature>
<keyword evidence="3" id="KW-1185">Reference proteome</keyword>
<feature type="region of interest" description="Disordered" evidence="1">
    <location>
        <begin position="1076"/>
        <end position="1112"/>
    </location>
</feature>
<feature type="compositionally biased region" description="Low complexity" evidence="1">
    <location>
        <begin position="721"/>
        <end position="731"/>
    </location>
</feature>
<organism evidence="2 3">
    <name type="scientific">Malassezia furfur</name>
    <name type="common">Pityriasis versicolor infection agent</name>
    <name type="synonym">Pityrosporum furfur</name>
    <dbReference type="NCBI Taxonomy" id="55194"/>
    <lineage>
        <taxon>Eukaryota</taxon>
        <taxon>Fungi</taxon>
        <taxon>Dikarya</taxon>
        <taxon>Basidiomycota</taxon>
        <taxon>Ustilaginomycotina</taxon>
        <taxon>Malasseziomycetes</taxon>
        <taxon>Malasseziales</taxon>
        <taxon>Malasseziaceae</taxon>
        <taxon>Malassezia</taxon>
    </lineage>
</organism>
<proteinExistence type="predicted"/>
<feature type="compositionally biased region" description="Pro residues" evidence="1">
    <location>
        <begin position="534"/>
        <end position="546"/>
    </location>
</feature>
<gene>
    <name evidence="2" type="ORF">GLX27_001257</name>
</gene>
<feature type="compositionally biased region" description="Low complexity" evidence="1">
    <location>
        <begin position="622"/>
        <end position="638"/>
    </location>
</feature>
<feature type="compositionally biased region" description="Low complexity" evidence="1">
    <location>
        <begin position="1322"/>
        <end position="1336"/>
    </location>
</feature>
<feature type="region of interest" description="Disordered" evidence="1">
    <location>
        <begin position="1"/>
        <end position="639"/>
    </location>
</feature>
<feature type="compositionally biased region" description="Polar residues" evidence="1">
    <location>
        <begin position="112"/>
        <end position="126"/>
    </location>
</feature>
<feature type="compositionally biased region" description="Pro residues" evidence="1">
    <location>
        <begin position="494"/>
        <end position="524"/>
    </location>
</feature>
<feature type="region of interest" description="Disordered" evidence="1">
    <location>
        <begin position="1459"/>
        <end position="1479"/>
    </location>
</feature>
<feature type="compositionally biased region" description="Low complexity" evidence="1">
    <location>
        <begin position="406"/>
        <end position="427"/>
    </location>
</feature>
<feature type="region of interest" description="Disordered" evidence="1">
    <location>
        <begin position="815"/>
        <end position="908"/>
    </location>
</feature>
<feature type="compositionally biased region" description="Low complexity" evidence="1">
    <location>
        <begin position="683"/>
        <end position="693"/>
    </location>
</feature>